<protein>
    <recommendedName>
        <fullName evidence="3">C4-dicarboxylate ABC transporter</fullName>
    </recommendedName>
</protein>
<reference evidence="1 2" key="1">
    <citation type="submission" date="2020-08" db="EMBL/GenBank/DDBJ databases">
        <title>Genomic Encyclopedia of Type Strains, Phase IV (KMG-IV): sequencing the most valuable type-strain genomes for metagenomic binning, comparative biology and taxonomic classification.</title>
        <authorList>
            <person name="Goeker M."/>
        </authorList>
    </citation>
    <scope>NUCLEOTIDE SEQUENCE [LARGE SCALE GENOMIC DNA]</scope>
    <source>
        <strain evidence="1 2">DSM 23960</strain>
    </source>
</reference>
<gene>
    <name evidence="1" type="ORF">GGR12_000197</name>
</gene>
<evidence type="ECO:0000313" key="1">
    <source>
        <dbReference type="EMBL" id="MBB4081358.1"/>
    </source>
</evidence>
<keyword evidence="2" id="KW-1185">Reference proteome</keyword>
<dbReference type="EMBL" id="JACIDM010000001">
    <property type="protein sequence ID" value="MBB4081358.1"/>
    <property type="molecule type" value="Genomic_DNA"/>
</dbReference>
<evidence type="ECO:0000313" key="2">
    <source>
        <dbReference type="Proteomes" id="UP000529946"/>
    </source>
</evidence>
<evidence type="ECO:0008006" key="3">
    <source>
        <dbReference type="Google" id="ProtNLM"/>
    </source>
</evidence>
<name>A0A7W6JBY3_9CAUL</name>
<dbReference type="RefSeq" id="WP_343053048.1">
    <property type="nucleotide sequence ID" value="NZ_BAAAER010000002.1"/>
</dbReference>
<proteinExistence type="predicted"/>
<accession>A0A7W6JBY3</accession>
<organism evidence="1 2">
    <name type="scientific">Brevundimonas lenta</name>
    <dbReference type="NCBI Taxonomy" id="424796"/>
    <lineage>
        <taxon>Bacteria</taxon>
        <taxon>Pseudomonadati</taxon>
        <taxon>Pseudomonadota</taxon>
        <taxon>Alphaproteobacteria</taxon>
        <taxon>Caulobacterales</taxon>
        <taxon>Caulobacteraceae</taxon>
        <taxon>Brevundimonas</taxon>
    </lineage>
</organism>
<sequence length="1038" mass="108639">MLLILGVVLGVLLILLAAAWLNRRMAARQVLIGWLEQQGVPADMEVERVELDRLVARIRIGDPARPDVTVERVEVDYVIGSPFSKRGLGVTPSRVRLVRPVVRASVRGGKLSLGSLDPLIEKFMSRPPQPDVRGPLVLVEGARVRLDTDYGPANILGDARIDNGELRQLNARMPATAFRSGDIEARDLAATLVIATTGDRMAIRGTANASSANLPALSGEALQLNLTGNFPYPDLKARRGDGWVRVVGALTAGQLTAGDRTAADAVADLTFTGQSAGWLEAFRIEGVTDADLRADRLEGPNVASALRLRLDGAQTSLMRDSRGLGWRLEGGAVLDAGAVEGVGLDASGLTLSTTRLVVGGRGSALEAQGPFSVTADRLRLNELRLDGARGALDLDLVSDNALRLEARGSLRATRGAWPLFGAPARDDAVELADMKRALSDFAVDIPAVSISATTSETRVVLDRPATLRPANGGVLTVSPSSGPIFAAVRGAPGGGALSVSATPGAGLPDAAISIPAWRLTPGGFTATIDGRAALDFDVARGVTLSTSGELASSNGRLTYVANGCMPLTVERLELDENDVTDISGDFCPSEAPMISVVDGAWRADGILSDVDADAPFLAMSFRDARGSLTATGGPRGLGLDARVARARVVDATTPERFNPVTAVGSARLSNENWTGAFDLSRGETDLGTMTVTHNGREKAGGLTIDAPSIIFSVGGLQPEDLSPVIAGFVGSPASGSVSFAGRVDWRDGAEGTSGGRLTIPGLNFNSPAGPITGLQGTVDFTSLAPLTAEPGQVLTAERLDSFAPLTDVDLTFGLDKSAVTIQGGDLDLAGGVIRVEPFAVPFDHNQPIAGVVVLENVQLGDVVAGSGLNDKVALDAVVSGRLPFTYDPQGGVRITGGSLQAIKPGRLSIQREALSGLQADGGGEGVPPNTVQDLAYQAMENLSFDILSAEVNSLDQGRLGILFRIRGRHDPPTHQELRIPISEFISREFLNRQLPLPSGTEIDLTLDTTINLNELIGDLMELNRARAGKPTPTPYVTP</sequence>
<dbReference type="Proteomes" id="UP000529946">
    <property type="component" value="Unassembled WGS sequence"/>
</dbReference>
<dbReference type="InterPro" id="IPR021730">
    <property type="entry name" value="YdbH"/>
</dbReference>
<dbReference type="Pfam" id="PF11739">
    <property type="entry name" value="YdbH-like"/>
    <property type="match status" value="1"/>
</dbReference>
<dbReference type="AlphaFoldDB" id="A0A7W6JBY3"/>
<comment type="caution">
    <text evidence="1">The sequence shown here is derived from an EMBL/GenBank/DDBJ whole genome shotgun (WGS) entry which is preliminary data.</text>
</comment>